<dbReference type="Proteomes" id="UP001199469">
    <property type="component" value="Unassembled WGS sequence"/>
</dbReference>
<dbReference type="EMBL" id="JAJNDB010000006">
    <property type="protein sequence ID" value="MCD2196514.1"/>
    <property type="molecule type" value="Genomic_DNA"/>
</dbReference>
<name>A0ABS8PE07_9PSEU</name>
<proteinExistence type="predicted"/>
<evidence type="ECO:0000313" key="2">
    <source>
        <dbReference type="EMBL" id="MCD2196514.1"/>
    </source>
</evidence>
<dbReference type="RefSeq" id="WP_230738370.1">
    <property type="nucleotide sequence ID" value="NZ_JAJNDB010000006.1"/>
</dbReference>
<comment type="caution">
    <text evidence="2">The sequence shown here is derived from an EMBL/GenBank/DDBJ whole genome shotgun (WGS) entry which is preliminary data.</text>
</comment>
<organism evidence="2 3">
    <name type="scientific">Actinomycetospora endophytica</name>
    <dbReference type="NCBI Taxonomy" id="2291215"/>
    <lineage>
        <taxon>Bacteria</taxon>
        <taxon>Bacillati</taxon>
        <taxon>Actinomycetota</taxon>
        <taxon>Actinomycetes</taxon>
        <taxon>Pseudonocardiales</taxon>
        <taxon>Pseudonocardiaceae</taxon>
        <taxon>Actinomycetospora</taxon>
    </lineage>
</organism>
<keyword evidence="3" id="KW-1185">Reference proteome</keyword>
<protein>
    <submittedName>
        <fullName evidence="2">Uncharacterized protein</fullName>
    </submittedName>
</protein>
<reference evidence="2 3" key="1">
    <citation type="submission" date="2021-11" db="EMBL/GenBank/DDBJ databases">
        <title>Draft genome sequence of Actinomycetospora sp. SF1 isolated from the rhizosphere soil.</title>
        <authorList>
            <person name="Duangmal K."/>
            <person name="Chantavorakit T."/>
        </authorList>
    </citation>
    <scope>NUCLEOTIDE SEQUENCE [LARGE SCALE GENOMIC DNA]</scope>
    <source>
        <strain evidence="2 3">TBRC 5722</strain>
    </source>
</reference>
<gene>
    <name evidence="2" type="ORF">LQ327_24370</name>
</gene>
<feature type="transmembrane region" description="Helical" evidence="1">
    <location>
        <begin position="12"/>
        <end position="40"/>
    </location>
</feature>
<keyword evidence="1" id="KW-0472">Membrane</keyword>
<keyword evidence="1" id="KW-0812">Transmembrane</keyword>
<evidence type="ECO:0000256" key="1">
    <source>
        <dbReference type="SAM" id="Phobius"/>
    </source>
</evidence>
<accession>A0ABS8PE07</accession>
<keyword evidence="1" id="KW-1133">Transmembrane helix</keyword>
<evidence type="ECO:0000313" key="3">
    <source>
        <dbReference type="Proteomes" id="UP001199469"/>
    </source>
</evidence>
<sequence>MDDRDDALSVLIMVTGPVALVVSTGWQVAWLVLLAVFAVLRRSGTRWRGTPAPTAPPPDPAGA</sequence>